<dbReference type="RefSeq" id="WP_067906049.1">
    <property type="nucleotide sequence ID" value="NZ_KQ954244.1"/>
</dbReference>
<dbReference type="Pfam" id="PF00501">
    <property type="entry name" value="AMP-binding"/>
    <property type="match status" value="1"/>
</dbReference>
<reference evidence="5 6" key="1">
    <citation type="submission" date="2015-10" db="EMBL/GenBank/DDBJ databases">
        <title>Draft genome sequence of Novosphingobium fuchskuhlense DSM 25065 isolated from a surface water sample of the southwest basin of Lake Grosse Fuchskuhle.</title>
        <authorList>
            <person name="Ruckert C."/>
            <person name="Winkler A."/>
            <person name="Glaeser J."/>
            <person name="Grossart H.-P."/>
            <person name="Kalinowski J."/>
            <person name="Glaeser S."/>
        </authorList>
    </citation>
    <scope>NUCLEOTIDE SEQUENCE [LARGE SCALE GENOMIC DNA]</scope>
    <source>
        <strain evidence="5 6">FNE08-7</strain>
    </source>
</reference>
<dbReference type="InterPro" id="IPR042099">
    <property type="entry name" value="ANL_N_sf"/>
</dbReference>
<evidence type="ECO:0000259" key="4">
    <source>
        <dbReference type="Pfam" id="PF13193"/>
    </source>
</evidence>
<gene>
    <name evidence="5" type="ORF">AQZ52_00725</name>
</gene>
<organism evidence="5 6">
    <name type="scientific">Novosphingobium fuchskuhlense</name>
    <dbReference type="NCBI Taxonomy" id="1117702"/>
    <lineage>
        <taxon>Bacteria</taxon>
        <taxon>Pseudomonadati</taxon>
        <taxon>Pseudomonadota</taxon>
        <taxon>Alphaproteobacteria</taxon>
        <taxon>Sphingomonadales</taxon>
        <taxon>Sphingomonadaceae</taxon>
        <taxon>Novosphingobium</taxon>
    </lineage>
</organism>
<keyword evidence="2" id="KW-0436">Ligase</keyword>
<dbReference type="Proteomes" id="UP000058012">
    <property type="component" value="Unassembled WGS sequence"/>
</dbReference>
<evidence type="ECO:0000256" key="1">
    <source>
        <dbReference type="ARBA" id="ARBA00006432"/>
    </source>
</evidence>
<dbReference type="InterPro" id="IPR045851">
    <property type="entry name" value="AMP-bd_C_sf"/>
</dbReference>
<comment type="similarity">
    <text evidence="1">Belongs to the ATP-dependent AMP-binding enzyme family.</text>
</comment>
<dbReference type="Gene3D" id="3.30.300.30">
    <property type="match status" value="1"/>
</dbReference>
<dbReference type="GO" id="GO:0031956">
    <property type="term" value="F:medium-chain fatty acid-CoA ligase activity"/>
    <property type="evidence" value="ECO:0007669"/>
    <property type="project" value="TreeGrafter"/>
</dbReference>
<feature type="domain" description="AMP-binding enzyme C-terminal" evidence="4">
    <location>
        <begin position="459"/>
        <end position="532"/>
    </location>
</feature>
<sequence length="550" mass="58848">MTDQPSPAAAPALTMGGMIRASARGFAAREAVVFPDRRITYADLDTAARGWAAALIALGVQPGQHVGLFMPTCPEFIEAFYGIAMAGAVAVPINARYQSHELAYLTRDADLVVLVTAGKVAEGLDYRDRVRAALPSLAGADPAHGLRLDEAPMLHTIISLDAEGADGMLPVAEALALGEGTESELIDRRIDDVDPEDIAMILYTSGTTANPKGALVSHRAQVGNSRNLGKRYLCTAEDKVWSPLPIFHIAGILPMTMILDLGGVYMTVPHFEAGQALAMLGAEGATIAYPSFVTIMQDLINHPTFKTTDLSKLRVMNSNFAVQPAWIKDAVVAAMPHTIQVGTYGLTEAAGTVSTSRLDDSFEVRTGRCGFPLEDWDMRIVDPETGRDCGPDERGEIVLRGPHMLKGYYNAPEKTAEAIRDGWFYTGDIGSVDAGGNVMFHGRTKDMLKVGGENVAAAEIEAMLQTHPAVKLAQVVGIPDARYVEVAAAFVELAEGSSAGEAELIAHCKGKLAGFKIPRHVRVVSEWPMSTSKIQKFKLRAELIAELGLG</sequence>
<dbReference type="PANTHER" id="PTHR43201:SF5">
    <property type="entry name" value="MEDIUM-CHAIN ACYL-COA LIGASE ACSF2, MITOCHONDRIAL"/>
    <property type="match status" value="1"/>
</dbReference>
<comment type="caution">
    <text evidence="5">The sequence shown here is derived from an EMBL/GenBank/DDBJ whole genome shotgun (WGS) entry which is preliminary data.</text>
</comment>
<dbReference type="SUPFAM" id="SSF56801">
    <property type="entry name" value="Acetyl-CoA synthetase-like"/>
    <property type="match status" value="1"/>
</dbReference>
<evidence type="ECO:0000259" key="3">
    <source>
        <dbReference type="Pfam" id="PF00501"/>
    </source>
</evidence>
<keyword evidence="6" id="KW-1185">Reference proteome</keyword>
<dbReference type="GO" id="GO:0006631">
    <property type="term" value="P:fatty acid metabolic process"/>
    <property type="evidence" value="ECO:0007669"/>
    <property type="project" value="TreeGrafter"/>
</dbReference>
<dbReference type="AlphaFoldDB" id="A0A117UZM1"/>
<dbReference type="Pfam" id="PF13193">
    <property type="entry name" value="AMP-binding_C"/>
    <property type="match status" value="1"/>
</dbReference>
<dbReference type="PANTHER" id="PTHR43201">
    <property type="entry name" value="ACYL-COA SYNTHETASE"/>
    <property type="match status" value="1"/>
</dbReference>
<dbReference type="Gene3D" id="3.40.50.12780">
    <property type="entry name" value="N-terminal domain of ligase-like"/>
    <property type="match status" value="1"/>
</dbReference>
<dbReference type="EMBL" id="LLZS01000001">
    <property type="protein sequence ID" value="KUR73780.1"/>
    <property type="molecule type" value="Genomic_DNA"/>
</dbReference>
<evidence type="ECO:0000256" key="2">
    <source>
        <dbReference type="ARBA" id="ARBA00022598"/>
    </source>
</evidence>
<evidence type="ECO:0000313" key="5">
    <source>
        <dbReference type="EMBL" id="KUR73780.1"/>
    </source>
</evidence>
<evidence type="ECO:0000313" key="6">
    <source>
        <dbReference type="Proteomes" id="UP000058012"/>
    </source>
</evidence>
<accession>A0A117UZM1</accession>
<proteinExistence type="inferred from homology"/>
<feature type="domain" description="AMP-dependent synthetase/ligase" evidence="3">
    <location>
        <begin position="20"/>
        <end position="409"/>
    </location>
</feature>
<dbReference type="InterPro" id="IPR000873">
    <property type="entry name" value="AMP-dep_synth/lig_dom"/>
</dbReference>
<name>A0A117UZM1_9SPHN</name>
<protein>
    <submittedName>
        <fullName evidence="5">AMP-dependent synthetase</fullName>
    </submittedName>
</protein>
<dbReference type="STRING" id="1117702.AQZ52_00725"/>
<dbReference type="InterPro" id="IPR025110">
    <property type="entry name" value="AMP-bd_C"/>
</dbReference>